<dbReference type="Gene3D" id="2.30.42.10">
    <property type="match status" value="1"/>
</dbReference>
<keyword evidence="1" id="KW-0732">Signal</keyword>
<gene>
    <name evidence="3" type="ORF">ENR64_27155</name>
</gene>
<dbReference type="CDD" id="cd07562">
    <property type="entry name" value="Peptidase_S41_TRI"/>
    <property type="match status" value="1"/>
</dbReference>
<feature type="domain" description="PDZ" evidence="2">
    <location>
        <begin position="157"/>
        <end position="220"/>
    </location>
</feature>
<organism evidence="3">
    <name type="scientific">Oscillatoriales cyanobacterium SpSt-418</name>
    <dbReference type="NCBI Taxonomy" id="2282169"/>
    <lineage>
        <taxon>Bacteria</taxon>
        <taxon>Bacillati</taxon>
        <taxon>Cyanobacteriota</taxon>
        <taxon>Cyanophyceae</taxon>
        <taxon>Oscillatoriophycideae</taxon>
        <taxon>Oscillatoriales</taxon>
    </lineage>
</organism>
<dbReference type="InterPro" id="IPR041489">
    <property type="entry name" value="PDZ_6"/>
</dbReference>
<dbReference type="Pfam" id="PF14684">
    <property type="entry name" value="Tricorn_C1"/>
    <property type="match status" value="1"/>
</dbReference>
<comment type="caution">
    <text evidence="3">The sequence shown here is derived from an EMBL/GenBank/DDBJ whole genome shotgun (WGS) entry which is preliminary data.</text>
</comment>
<proteinExistence type="predicted"/>
<accession>A0A7C3PTV7</accession>
<protein>
    <submittedName>
        <fullName evidence="3">Peptidase S41</fullName>
    </submittedName>
</protein>
<evidence type="ECO:0000313" key="3">
    <source>
        <dbReference type="EMBL" id="HFN01358.1"/>
    </source>
</evidence>
<dbReference type="PANTHER" id="PTHR32060:SF22">
    <property type="entry name" value="CARBOXYL-TERMINAL-PROCESSING PEPTIDASE 3, CHLOROPLASTIC"/>
    <property type="match status" value="1"/>
</dbReference>
<dbReference type="InterPro" id="IPR028204">
    <property type="entry name" value="Tricorn_C1"/>
</dbReference>
<dbReference type="PANTHER" id="PTHR32060">
    <property type="entry name" value="TAIL-SPECIFIC PROTEASE"/>
    <property type="match status" value="1"/>
</dbReference>
<dbReference type="GO" id="GO:0008236">
    <property type="term" value="F:serine-type peptidase activity"/>
    <property type="evidence" value="ECO:0007669"/>
    <property type="project" value="InterPro"/>
</dbReference>
<dbReference type="Gene3D" id="3.90.226.10">
    <property type="entry name" value="2-enoyl-CoA Hydratase, Chain A, domain 1"/>
    <property type="match status" value="1"/>
</dbReference>
<dbReference type="Pfam" id="PF17820">
    <property type="entry name" value="PDZ_6"/>
    <property type="match status" value="1"/>
</dbReference>
<dbReference type="AlphaFoldDB" id="A0A7C3PTV7"/>
<dbReference type="InterPro" id="IPR036034">
    <property type="entry name" value="PDZ_sf"/>
</dbReference>
<name>A0A7C3PTV7_9CYAN</name>
<dbReference type="SUPFAM" id="SSF50156">
    <property type="entry name" value="PDZ domain-like"/>
    <property type="match status" value="1"/>
</dbReference>
<dbReference type="Gene3D" id="3.30.750.44">
    <property type="match status" value="1"/>
</dbReference>
<dbReference type="InterPro" id="IPR029045">
    <property type="entry name" value="ClpP/crotonase-like_dom_sf"/>
</dbReference>
<dbReference type="SUPFAM" id="SSF52096">
    <property type="entry name" value="ClpP/crotonase"/>
    <property type="match status" value="1"/>
</dbReference>
<feature type="chain" id="PRO_5027959872" evidence="1">
    <location>
        <begin position="31"/>
        <end position="427"/>
    </location>
</feature>
<dbReference type="EMBL" id="DSRU01000400">
    <property type="protein sequence ID" value="HFN01358.1"/>
    <property type="molecule type" value="Genomic_DNA"/>
</dbReference>
<dbReference type="GO" id="GO:0006508">
    <property type="term" value="P:proteolysis"/>
    <property type="evidence" value="ECO:0007669"/>
    <property type="project" value="InterPro"/>
</dbReference>
<dbReference type="Pfam" id="PF03572">
    <property type="entry name" value="Peptidase_S41"/>
    <property type="match status" value="1"/>
</dbReference>
<dbReference type="SMART" id="SM00245">
    <property type="entry name" value="TSPc"/>
    <property type="match status" value="1"/>
</dbReference>
<evidence type="ECO:0000256" key="1">
    <source>
        <dbReference type="SAM" id="SignalP"/>
    </source>
</evidence>
<sequence>MLKVSRWAIALSLLALLTTLTLFNSLDSIANSSKGAAQGFDSSALFDQVWQTINDNFYDPKFNGVNWQALRKQYQPQVQQTRDREQAAAVINTMLAELNTSHTRLYISEEPAYYQILGIFWPISPDIQAQLKSFFPNGKISYRGIGIFTQVIDRQTFVSGVLDGSPAERAGLKVGDRILSVGDRPFHPIQSFAKGSTVEMVIQRTADSDRQQTLTVAPTELDALSMFLNAQKASVEVIQTQNRKLGYMHVWSYAGEQYQQLLEEELLYGRLKDVDAFILDLRGGWGGAPLTVLNFFTGRGPSVTSILPRRGIRNTTQSHWNKPVVMLVNEGSRSAKEILAYAFKQYKIGPVVGAKTAGAVVAGRAFPMSDGSALYVAVTDVLVDETLRLEGQGVMPDIEVPTKLPYAAGGDPQKEQAIETALQLLQK</sequence>
<dbReference type="SMART" id="SM00228">
    <property type="entry name" value="PDZ"/>
    <property type="match status" value="1"/>
</dbReference>
<reference evidence="3" key="1">
    <citation type="journal article" date="2020" name="mSystems">
        <title>Genome- and Community-Level Interaction Insights into Carbon Utilization and Element Cycling Functions of Hydrothermarchaeota in Hydrothermal Sediment.</title>
        <authorList>
            <person name="Zhou Z."/>
            <person name="Liu Y."/>
            <person name="Xu W."/>
            <person name="Pan J."/>
            <person name="Luo Z.H."/>
            <person name="Li M."/>
        </authorList>
    </citation>
    <scope>NUCLEOTIDE SEQUENCE [LARGE SCALE GENOMIC DNA]</scope>
    <source>
        <strain evidence="3">SpSt-418</strain>
    </source>
</reference>
<feature type="signal peptide" evidence="1">
    <location>
        <begin position="1"/>
        <end position="30"/>
    </location>
</feature>
<dbReference type="InterPro" id="IPR001478">
    <property type="entry name" value="PDZ"/>
</dbReference>
<dbReference type="PROSITE" id="PS50106">
    <property type="entry name" value="PDZ"/>
    <property type="match status" value="1"/>
</dbReference>
<dbReference type="InterPro" id="IPR005151">
    <property type="entry name" value="Tail-specific_protease"/>
</dbReference>
<dbReference type="GO" id="GO:0004175">
    <property type="term" value="F:endopeptidase activity"/>
    <property type="evidence" value="ECO:0007669"/>
    <property type="project" value="TreeGrafter"/>
</dbReference>
<evidence type="ECO:0000259" key="2">
    <source>
        <dbReference type="PROSITE" id="PS50106"/>
    </source>
</evidence>